<dbReference type="Pfam" id="PF18899">
    <property type="entry name" value="DUF5655"/>
    <property type="match status" value="1"/>
</dbReference>
<gene>
    <name evidence="2" type="ORF">METZ01_LOCUS486063</name>
</gene>
<reference evidence="2" key="1">
    <citation type="submission" date="2018-05" db="EMBL/GenBank/DDBJ databases">
        <authorList>
            <person name="Lanie J.A."/>
            <person name="Ng W.-L."/>
            <person name="Kazmierczak K.M."/>
            <person name="Andrzejewski T.M."/>
            <person name="Davidsen T.M."/>
            <person name="Wayne K.J."/>
            <person name="Tettelin H."/>
            <person name="Glass J.I."/>
            <person name="Rusch D."/>
            <person name="Podicherti R."/>
            <person name="Tsui H.-C.T."/>
            <person name="Winkler M.E."/>
        </authorList>
    </citation>
    <scope>NUCLEOTIDE SEQUENCE</scope>
</reference>
<proteinExistence type="predicted"/>
<feature type="domain" description="DUF5655" evidence="1">
    <location>
        <begin position="80"/>
        <end position="183"/>
    </location>
</feature>
<name>A0A383CMA6_9ZZZZ</name>
<dbReference type="InterPro" id="IPR043714">
    <property type="entry name" value="DUF5655"/>
</dbReference>
<dbReference type="AlphaFoldDB" id="A0A383CMA6"/>
<accession>A0A383CMA6</accession>
<dbReference type="EMBL" id="UINC01209962">
    <property type="protein sequence ID" value="SVE33209.1"/>
    <property type="molecule type" value="Genomic_DNA"/>
</dbReference>
<dbReference type="Pfam" id="PF14117">
    <property type="entry name" value="DUF4287"/>
    <property type="match status" value="1"/>
</dbReference>
<dbReference type="InterPro" id="IPR025629">
    <property type="entry name" value="DUF4287"/>
</dbReference>
<evidence type="ECO:0000313" key="2">
    <source>
        <dbReference type="EMBL" id="SVE33209.1"/>
    </source>
</evidence>
<protein>
    <recommendedName>
        <fullName evidence="1">DUF5655 domain-containing protein</fullName>
    </recommendedName>
</protein>
<organism evidence="2">
    <name type="scientific">marine metagenome</name>
    <dbReference type="NCBI Taxonomy" id="408172"/>
    <lineage>
        <taxon>unclassified sequences</taxon>
        <taxon>metagenomes</taxon>
        <taxon>ecological metagenomes</taxon>
    </lineage>
</organism>
<evidence type="ECO:0000259" key="1">
    <source>
        <dbReference type="Pfam" id="PF18899"/>
    </source>
</evidence>
<sequence length="186" mass="21188">MDLDSAKQTMIDNLPKNTGKSLEEWMKILRGINFSKHGEIVKLLKEEHSVTHGYANMLAHHLRGSGSDMVENKNDLLINQYNGKEHFKPVYDRLINEISKFGNDIEISPKKTYISLRRKKQFAILQPATKTRFEIGLNLKGEKPAGILEEIKAANPMCSHKINLNSLDEVNSEVLNWVKAAYEKSI</sequence>